<dbReference type="InParanoid" id="A0A330L0S6"/>
<name>A0A330L0S6_9BACT</name>
<feature type="compositionally biased region" description="Basic and acidic residues" evidence="1">
    <location>
        <begin position="24"/>
        <end position="38"/>
    </location>
</feature>
<evidence type="ECO:0000256" key="1">
    <source>
        <dbReference type="SAM" id="MobiDB-lite"/>
    </source>
</evidence>
<dbReference type="AlphaFoldDB" id="A0A330L0S6"/>
<sequence length="97" mass="11104">MNQEDHGLRIANRQPPSRAIRLRTAGEDKGQDRMSTRVDNAEVKSRLSALYDELITHDGFAEMSVEIRLLKRGQKEVILHCGRQYRFVINCPDAPGR</sequence>
<dbReference type="Proteomes" id="UP000248168">
    <property type="component" value="Unassembled WGS sequence"/>
</dbReference>
<protein>
    <submittedName>
        <fullName evidence="2">Uncharacterized protein</fullName>
    </submittedName>
</protein>
<keyword evidence="3" id="KW-1185">Reference proteome</keyword>
<reference evidence="3" key="1">
    <citation type="submission" date="2018-04" db="EMBL/GenBank/DDBJ databases">
        <authorList>
            <person name="Lucker S."/>
            <person name="Sakoula D."/>
        </authorList>
    </citation>
    <scope>NUCLEOTIDE SEQUENCE [LARGE SCALE GENOMIC DNA]</scope>
</reference>
<accession>A0A330L0S6</accession>
<evidence type="ECO:0000313" key="2">
    <source>
        <dbReference type="EMBL" id="SPP63381.1"/>
    </source>
</evidence>
<organism evidence="2 3">
    <name type="scientific">Nitrospira lenta</name>
    <dbReference type="NCBI Taxonomy" id="1436998"/>
    <lineage>
        <taxon>Bacteria</taxon>
        <taxon>Pseudomonadati</taxon>
        <taxon>Nitrospirota</taxon>
        <taxon>Nitrospiria</taxon>
        <taxon>Nitrospirales</taxon>
        <taxon>Nitrospiraceae</taxon>
        <taxon>Nitrospira</taxon>
    </lineage>
</organism>
<feature type="region of interest" description="Disordered" evidence="1">
    <location>
        <begin position="1"/>
        <end position="38"/>
    </location>
</feature>
<evidence type="ECO:0000313" key="3">
    <source>
        <dbReference type="Proteomes" id="UP000248168"/>
    </source>
</evidence>
<dbReference type="EMBL" id="OUNR01000001">
    <property type="protein sequence ID" value="SPP63381.1"/>
    <property type="molecule type" value="Genomic_DNA"/>
</dbReference>
<gene>
    <name evidence="2" type="ORF">NITLEN_10467</name>
</gene>
<proteinExistence type="predicted"/>